<evidence type="ECO:0000313" key="4">
    <source>
        <dbReference type="Proteomes" id="UP000231157"/>
    </source>
</evidence>
<dbReference type="Gene3D" id="3.40.630.40">
    <property type="entry name" value="Zn-dependent exopeptidases"/>
    <property type="match status" value="1"/>
</dbReference>
<keyword evidence="1" id="KW-0378">Hydrolase</keyword>
<sequence>MKPHSLLLFTSFALGVGLFGVQGTVFNMSENNSGAQDVVGHVGAFRVGIQAGHLKSDEAPEELSGLHGHGTGARGGGATEQEVVLKIARLAAEMLREKGVIVDVLPTTIPPLYRADAFVSIHADSNPSVVVSGFKLSAPLRGIEEKSPELEDAIYDSYEKATGLRRDPNITDSMKNYYAFNWRKYQNAVDPFTPAVIIETGFITSPFDQRVIVSNPELSARGIADGVFEFLNKDKN</sequence>
<comment type="caution">
    <text evidence="3">The sequence shown here is derived from an EMBL/GenBank/DDBJ whole genome shotgun (WGS) entry which is preliminary data.</text>
</comment>
<accession>A0A2H0USQ5</accession>
<dbReference type="SMART" id="SM00646">
    <property type="entry name" value="Ami_3"/>
    <property type="match status" value="1"/>
</dbReference>
<dbReference type="CDD" id="cd02696">
    <property type="entry name" value="MurNAc-LAA"/>
    <property type="match status" value="1"/>
</dbReference>
<dbReference type="Proteomes" id="UP000231157">
    <property type="component" value="Unassembled WGS sequence"/>
</dbReference>
<dbReference type="InterPro" id="IPR050695">
    <property type="entry name" value="N-acetylmuramoyl_amidase_3"/>
</dbReference>
<dbReference type="PANTHER" id="PTHR30404">
    <property type="entry name" value="N-ACETYLMURAMOYL-L-ALANINE AMIDASE"/>
    <property type="match status" value="1"/>
</dbReference>
<reference evidence="4" key="1">
    <citation type="submission" date="2017-09" db="EMBL/GenBank/DDBJ databases">
        <title>Depth-based differentiation of microbial function through sediment-hosted aquifers and enrichment of novel symbionts in the deep terrestrial subsurface.</title>
        <authorList>
            <person name="Probst A.J."/>
            <person name="Ladd B."/>
            <person name="Jarett J.K."/>
            <person name="Geller-Mcgrath D.E."/>
            <person name="Sieber C.M.K."/>
            <person name="Emerson J.B."/>
            <person name="Anantharaman K."/>
            <person name="Thomas B.C."/>
            <person name="Malmstrom R."/>
            <person name="Stieglmeier M."/>
            <person name="Klingl A."/>
            <person name="Woyke T."/>
            <person name="Ryan C.M."/>
            <person name="Banfield J.F."/>
        </authorList>
    </citation>
    <scope>NUCLEOTIDE SEQUENCE [LARGE SCALE GENOMIC DNA]</scope>
</reference>
<evidence type="ECO:0000313" key="3">
    <source>
        <dbReference type="EMBL" id="PIR89450.1"/>
    </source>
</evidence>
<name>A0A2H0USQ5_9BACT</name>
<dbReference type="GO" id="GO:0009253">
    <property type="term" value="P:peptidoglycan catabolic process"/>
    <property type="evidence" value="ECO:0007669"/>
    <property type="project" value="InterPro"/>
</dbReference>
<dbReference type="GO" id="GO:0008745">
    <property type="term" value="F:N-acetylmuramoyl-L-alanine amidase activity"/>
    <property type="evidence" value="ECO:0007669"/>
    <property type="project" value="InterPro"/>
</dbReference>
<dbReference type="PANTHER" id="PTHR30404:SF0">
    <property type="entry name" value="N-ACETYLMURAMOYL-L-ALANINE AMIDASE AMIC"/>
    <property type="match status" value="1"/>
</dbReference>
<protein>
    <recommendedName>
        <fullName evidence="2">MurNAc-LAA domain-containing protein</fullName>
    </recommendedName>
</protein>
<dbReference type="AlphaFoldDB" id="A0A2H0USQ5"/>
<evidence type="ECO:0000256" key="1">
    <source>
        <dbReference type="ARBA" id="ARBA00022801"/>
    </source>
</evidence>
<dbReference type="EMBL" id="PFAZ01000001">
    <property type="protein sequence ID" value="PIR89450.1"/>
    <property type="molecule type" value="Genomic_DNA"/>
</dbReference>
<dbReference type="Pfam" id="PF01520">
    <property type="entry name" value="Amidase_3"/>
    <property type="match status" value="1"/>
</dbReference>
<feature type="domain" description="MurNAc-LAA" evidence="2">
    <location>
        <begin position="107"/>
        <end position="228"/>
    </location>
</feature>
<evidence type="ECO:0000259" key="2">
    <source>
        <dbReference type="SMART" id="SM00646"/>
    </source>
</evidence>
<dbReference type="InterPro" id="IPR002508">
    <property type="entry name" value="MurNAc-LAA_cat"/>
</dbReference>
<proteinExistence type="predicted"/>
<dbReference type="GO" id="GO:0030288">
    <property type="term" value="C:outer membrane-bounded periplasmic space"/>
    <property type="evidence" value="ECO:0007669"/>
    <property type="project" value="TreeGrafter"/>
</dbReference>
<gene>
    <name evidence="3" type="ORF">COU07_00935</name>
</gene>
<organism evidence="3 4">
    <name type="scientific">Candidatus Harrisonbacteria bacterium CG10_big_fil_rev_8_21_14_0_10_40_38</name>
    <dbReference type="NCBI Taxonomy" id="1974583"/>
    <lineage>
        <taxon>Bacteria</taxon>
        <taxon>Candidatus Harrisoniibacteriota</taxon>
    </lineage>
</organism>
<dbReference type="SUPFAM" id="SSF53187">
    <property type="entry name" value="Zn-dependent exopeptidases"/>
    <property type="match status" value="1"/>
</dbReference>